<proteinExistence type="predicted"/>
<dbReference type="EMBL" id="CVRR01000033">
    <property type="protein sequence ID" value="CRL40552.1"/>
    <property type="molecule type" value="Genomic_DNA"/>
</dbReference>
<dbReference type="AlphaFoldDB" id="A0A0M6WS64"/>
<dbReference type="Proteomes" id="UP000049979">
    <property type="component" value="Unassembled WGS sequence"/>
</dbReference>
<evidence type="ECO:0000313" key="3">
    <source>
        <dbReference type="Proteomes" id="UP000049979"/>
    </source>
</evidence>
<dbReference type="Pfam" id="PF10592">
    <property type="entry name" value="AIPR"/>
    <property type="match status" value="1"/>
</dbReference>
<reference evidence="3" key="1">
    <citation type="submission" date="2015-05" db="EMBL/GenBank/DDBJ databases">
        <authorList>
            <consortium name="Pathogen Informatics"/>
        </authorList>
    </citation>
    <scope>NUCLEOTIDE SEQUENCE [LARGE SCALE GENOMIC DNA]</scope>
    <source>
        <strain evidence="3">M72</strain>
    </source>
</reference>
<dbReference type="InterPro" id="IPR018891">
    <property type="entry name" value="AIPR_C"/>
</dbReference>
<dbReference type="OrthoDB" id="9806213at2"/>
<accession>A0A0M6WS64</accession>
<gene>
    <name evidence="2" type="ORF">M72_09961</name>
</gene>
<name>A0A0M6WS64_9FIRM</name>
<sequence>MKQGLLDEIIENYYQKCVGLPTGKPIVRQNQKNDAFEIVVLETLYGEEKGIDIEKMSDSDIPSLAKYIVAPPDDGIDIVIEHENVDENTYDFIQVKNTELSQSEIKQALSYMEKTISTYMKKPQDLNDNLKVILAETSLSSSDKSNCRYIVVHRGVDNYFKGQKEGVEQVITGTELEVIRNSSLQMVPKVAQESFGADSFNNFNLYEESQNEPAIVLNLCGYDLAELAIKYTNTSLGRNILFGQNLREALGKSKTFDGMAKTIREEPEKFWFYNNGITILAEDYDTERLKDDDKAVEKIILKNFSIINGAQTTSALGRFLKEARMDASEEDIEKLKKVFVLVRILKVNDSEFRSRIAIYNNTQNPITTRDMASNREEQLLLHNGLINGDDPHIYMEIRRGMKAPVDVKLYKHQMTTNEELAQLAFAGFMRDPFTGKDKKTAIFDTDYKQSDYLLNEFYHRIFHYDAYDPKGILFKKEKTEIDELLFIHYLYKEAKKSLNKVYKARIEQAKISLDSCDDDQKKKIEDRIADYEKLKAICNVCAFYCMSYYYAFKSEFPAVDAKKVFMYDKFYSDKDFQLSLINRFRDEFLTGTILVIKELTVTYPNLNTWVRDKKSTKVFNDKVDEKIQIDMSLEENYKKFVDTYKS</sequence>
<evidence type="ECO:0000313" key="2">
    <source>
        <dbReference type="EMBL" id="CRL40552.1"/>
    </source>
</evidence>
<dbReference type="RefSeq" id="WP_055068264.1">
    <property type="nucleotide sequence ID" value="NZ_CP173697.1"/>
</dbReference>
<feature type="domain" description="Abortive phage infection protein C-terminal" evidence="1">
    <location>
        <begin position="242"/>
        <end position="566"/>
    </location>
</feature>
<evidence type="ECO:0000259" key="1">
    <source>
        <dbReference type="Pfam" id="PF10592"/>
    </source>
</evidence>
<keyword evidence="3" id="KW-1185">Reference proteome</keyword>
<protein>
    <recommendedName>
        <fullName evidence="1">Abortive phage infection protein C-terminal domain-containing protein</fullName>
    </recommendedName>
</protein>
<organism evidence="2 3">
    <name type="scientific">Roseburia faecis</name>
    <dbReference type="NCBI Taxonomy" id="301302"/>
    <lineage>
        <taxon>Bacteria</taxon>
        <taxon>Bacillati</taxon>
        <taxon>Bacillota</taxon>
        <taxon>Clostridia</taxon>
        <taxon>Lachnospirales</taxon>
        <taxon>Lachnospiraceae</taxon>
        <taxon>Roseburia</taxon>
    </lineage>
</organism>